<accession>A0A0B6F707</accession>
<feature type="chain" id="PRO_5039515430" description="Secreted protein" evidence="1">
    <location>
        <begin position="25"/>
        <end position="219"/>
    </location>
</feature>
<dbReference type="STRING" id="161899.CSING_11555"/>
<gene>
    <name evidence="2" type="ORF">CSING_11555</name>
</gene>
<dbReference type="KEGG" id="csx:CSING_11555"/>
<feature type="signal peptide" evidence="1">
    <location>
        <begin position="1"/>
        <end position="24"/>
    </location>
</feature>
<dbReference type="AlphaFoldDB" id="A0A0B6F707"/>
<evidence type="ECO:0000313" key="3">
    <source>
        <dbReference type="Proteomes" id="UP000031890"/>
    </source>
</evidence>
<sequence length="219" mass="23000">MLASFSLRALAALGLALITLSACSASKDAAEDAPKFTVNGTTQRSEAVLTVAGEASESAEPTGLHLRQDNGSYLITPKSPGPGPVDEIVANYSELEEFGYRSLRAEVDNTGYDGAVSGSAPTGVLQWAVGGVFVLNAQAMNLSNNEADLENNAEWHVALLDSEGHNHLDESTQSTLSCNFGVCTLAASLLEPGEFTAEITIRQAGYEPFIIRQPIIVAA</sequence>
<organism evidence="2 3">
    <name type="scientific">Corynebacterium singulare</name>
    <dbReference type="NCBI Taxonomy" id="161899"/>
    <lineage>
        <taxon>Bacteria</taxon>
        <taxon>Bacillati</taxon>
        <taxon>Actinomycetota</taxon>
        <taxon>Actinomycetes</taxon>
        <taxon>Mycobacteriales</taxon>
        <taxon>Corynebacteriaceae</taxon>
        <taxon>Corynebacterium</taxon>
    </lineage>
</organism>
<dbReference type="EMBL" id="CP010827">
    <property type="protein sequence ID" value="AJI79806.1"/>
    <property type="molecule type" value="Genomic_DNA"/>
</dbReference>
<reference evidence="2 3" key="1">
    <citation type="journal article" date="2015" name="Genome Announc.">
        <title>Complete Genome Sequence and Annotation of Corynebacterium singulare DSM 44357, Isolated from a Human Semen Specimen.</title>
        <authorList>
            <person name="Merten M."/>
            <person name="Brinkrolf K."/>
            <person name="Albersmeier A."/>
            <person name="Kutter Y."/>
            <person name="Ruckert C."/>
            <person name="Tauch A."/>
        </authorList>
    </citation>
    <scope>NUCLEOTIDE SEQUENCE [LARGE SCALE GENOMIC DNA]</scope>
    <source>
        <strain evidence="2">IBS B52218</strain>
    </source>
</reference>
<keyword evidence="1" id="KW-0732">Signal</keyword>
<evidence type="ECO:0008006" key="4">
    <source>
        <dbReference type="Google" id="ProtNLM"/>
    </source>
</evidence>
<proteinExistence type="predicted"/>
<evidence type="ECO:0000313" key="2">
    <source>
        <dbReference type="EMBL" id="AJI79806.1"/>
    </source>
</evidence>
<dbReference type="Proteomes" id="UP000031890">
    <property type="component" value="Chromosome"/>
</dbReference>
<protein>
    <recommendedName>
        <fullName evidence="4">Secreted protein</fullName>
    </recommendedName>
</protein>
<dbReference type="OrthoDB" id="4423170at2"/>
<evidence type="ECO:0000256" key="1">
    <source>
        <dbReference type="SAM" id="SignalP"/>
    </source>
</evidence>
<dbReference type="RefSeq" id="WP_042532342.1">
    <property type="nucleotide sequence ID" value="NZ_CP010827.1"/>
</dbReference>
<dbReference type="HOGENOM" id="CLU_1145686_0_0_11"/>
<name>A0A0B6F707_9CORY</name>